<dbReference type="Proteomes" id="UP000554482">
    <property type="component" value="Unassembled WGS sequence"/>
</dbReference>
<comment type="caution">
    <text evidence="1">The sequence shown here is derived from an EMBL/GenBank/DDBJ whole genome shotgun (WGS) entry which is preliminary data.</text>
</comment>
<evidence type="ECO:0000313" key="1">
    <source>
        <dbReference type="EMBL" id="KAF5196018.1"/>
    </source>
</evidence>
<protein>
    <submittedName>
        <fullName evidence="1">Uncharacterized protein</fullName>
    </submittedName>
</protein>
<dbReference type="EMBL" id="JABWDY010016551">
    <property type="protein sequence ID" value="KAF5196018.1"/>
    <property type="molecule type" value="Genomic_DNA"/>
</dbReference>
<dbReference type="AlphaFoldDB" id="A0A7J6WGH5"/>
<evidence type="ECO:0000313" key="2">
    <source>
        <dbReference type="Proteomes" id="UP000554482"/>
    </source>
</evidence>
<keyword evidence="2" id="KW-1185">Reference proteome</keyword>
<accession>A0A7J6WGH5</accession>
<sequence>MAGDAWIDVWHFFEGPRSHHSADEDSTQKCVVRAVGANEDEVCDQADWSWGVGAVGANEDEVCDLIGPGVKGNWISPTTGMLSLLNLNATVSESMLSKCCRPISAELPGSTNLPDKSAPNTA</sequence>
<name>A0A7J6WGH5_THATH</name>
<reference evidence="1 2" key="1">
    <citation type="submission" date="2020-06" db="EMBL/GenBank/DDBJ databases">
        <title>Transcriptomic and genomic resources for Thalictrum thalictroides and T. hernandezii: Facilitating candidate gene discovery in an emerging model plant lineage.</title>
        <authorList>
            <person name="Arias T."/>
            <person name="Riano-Pachon D.M."/>
            <person name="Di Stilio V.S."/>
        </authorList>
    </citation>
    <scope>NUCLEOTIDE SEQUENCE [LARGE SCALE GENOMIC DNA]</scope>
    <source>
        <strain evidence="2">cv. WT478/WT964</strain>
        <tissue evidence="1">Leaves</tissue>
    </source>
</reference>
<gene>
    <name evidence="1" type="ORF">FRX31_014392</name>
</gene>
<proteinExistence type="predicted"/>
<organism evidence="1 2">
    <name type="scientific">Thalictrum thalictroides</name>
    <name type="common">Rue-anemone</name>
    <name type="synonym">Anemone thalictroides</name>
    <dbReference type="NCBI Taxonomy" id="46969"/>
    <lineage>
        <taxon>Eukaryota</taxon>
        <taxon>Viridiplantae</taxon>
        <taxon>Streptophyta</taxon>
        <taxon>Embryophyta</taxon>
        <taxon>Tracheophyta</taxon>
        <taxon>Spermatophyta</taxon>
        <taxon>Magnoliopsida</taxon>
        <taxon>Ranunculales</taxon>
        <taxon>Ranunculaceae</taxon>
        <taxon>Thalictroideae</taxon>
        <taxon>Thalictrum</taxon>
    </lineage>
</organism>